<evidence type="ECO:0000313" key="3">
    <source>
        <dbReference type="Proteomes" id="UP001153555"/>
    </source>
</evidence>
<reference evidence="2" key="1">
    <citation type="submission" date="2019-12" db="EMBL/GenBank/DDBJ databases">
        <authorList>
            <person name="Scholes J."/>
        </authorList>
    </citation>
    <scope>NUCLEOTIDE SEQUENCE</scope>
</reference>
<dbReference type="OrthoDB" id="1896898at2759"/>
<sequence>MRDFPSCFGENGVQVADASCSSVPINRAPQNSVSCTYKCKILSKPCFITIIWGKNLMGQCLSIEIDDASHKCLCKFDVKPSLFSKRKGSKSLDVNSSKIEVFWDLSLAKFGPGPEPMESYYISVLFNKEMVLLVGDLKKEAFKKTGAIAPFSSATFISKKQHVYGKKFFCTKAQFCNNGPTHDVRIECDTSCEEDPCLTIRVDSKPVMQIRRLRWKFRGNCTILVDGLPVEVFWDVHNWLFGPNLGGAVFLFQSSLSAEKMWAEGQSVCESPVVKWSYLGSFREGADLPDSEEVNTRRRLKAAKPAIRHEEVELSATETRVDDLTEEQSRAEV</sequence>
<comment type="caution">
    <text evidence="2">The sequence shown here is derived from an EMBL/GenBank/DDBJ whole genome shotgun (WGS) entry which is preliminary data.</text>
</comment>
<evidence type="ECO:0008006" key="4">
    <source>
        <dbReference type="Google" id="ProtNLM"/>
    </source>
</evidence>
<name>A0A9N7RM01_STRHE</name>
<dbReference type="AlphaFoldDB" id="A0A9N7RM01"/>
<proteinExistence type="predicted"/>
<gene>
    <name evidence="2" type="ORF">SHERM_28215</name>
</gene>
<organism evidence="2 3">
    <name type="scientific">Striga hermonthica</name>
    <name type="common">Purple witchweed</name>
    <name type="synonym">Buchnera hermonthica</name>
    <dbReference type="NCBI Taxonomy" id="68872"/>
    <lineage>
        <taxon>Eukaryota</taxon>
        <taxon>Viridiplantae</taxon>
        <taxon>Streptophyta</taxon>
        <taxon>Embryophyta</taxon>
        <taxon>Tracheophyta</taxon>
        <taxon>Spermatophyta</taxon>
        <taxon>Magnoliopsida</taxon>
        <taxon>eudicotyledons</taxon>
        <taxon>Gunneridae</taxon>
        <taxon>Pentapetalae</taxon>
        <taxon>asterids</taxon>
        <taxon>lamiids</taxon>
        <taxon>Lamiales</taxon>
        <taxon>Orobanchaceae</taxon>
        <taxon>Buchnereae</taxon>
        <taxon>Striga</taxon>
    </lineage>
</organism>
<dbReference type="PANTHER" id="PTHR31972:SF74">
    <property type="entry name" value="EXPRESSED PROTEIN"/>
    <property type="match status" value="1"/>
</dbReference>
<dbReference type="Pfam" id="PF05910">
    <property type="entry name" value="DUF868"/>
    <property type="match status" value="1"/>
</dbReference>
<dbReference type="Proteomes" id="UP001153555">
    <property type="component" value="Unassembled WGS sequence"/>
</dbReference>
<feature type="region of interest" description="Disordered" evidence="1">
    <location>
        <begin position="313"/>
        <end position="333"/>
    </location>
</feature>
<dbReference type="InterPro" id="IPR008586">
    <property type="entry name" value="DUF868_pln"/>
</dbReference>
<feature type="compositionally biased region" description="Basic and acidic residues" evidence="1">
    <location>
        <begin position="319"/>
        <end position="333"/>
    </location>
</feature>
<protein>
    <recommendedName>
        <fullName evidence="4">DUF868 family protein</fullName>
    </recommendedName>
</protein>
<evidence type="ECO:0000256" key="1">
    <source>
        <dbReference type="SAM" id="MobiDB-lite"/>
    </source>
</evidence>
<keyword evidence="3" id="KW-1185">Reference proteome</keyword>
<accession>A0A9N7RM01</accession>
<dbReference type="PANTHER" id="PTHR31972">
    <property type="entry name" value="EXPRESSED PROTEIN"/>
    <property type="match status" value="1"/>
</dbReference>
<evidence type="ECO:0000313" key="2">
    <source>
        <dbReference type="EMBL" id="CAA0832941.1"/>
    </source>
</evidence>
<dbReference type="EMBL" id="CACSLK010027837">
    <property type="protein sequence ID" value="CAA0832941.1"/>
    <property type="molecule type" value="Genomic_DNA"/>
</dbReference>